<dbReference type="VEuPathDB" id="FungiDB:SPPG_03095"/>
<reference evidence="6 7" key="1">
    <citation type="submission" date="2009-08" db="EMBL/GenBank/DDBJ databases">
        <title>The Genome Sequence of Spizellomyces punctatus strain DAOM BR117.</title>
        <authorList>
            <consortium name="The Broad Institute Genome Sequencing Platform"/>
            <person name="Russ C."/>
            <person name="Cuomo C."/>
            <person name="Shea T."/>
            <person name="Young S.K."/>
            <person name="Zeng Q."/>
            <person name="Koehrsen M."/>
            <person name="Haas B."/>
            <person name="Borodovsky M."/>
            <person name="Guigo R."/>
            <person name="Alvarado L."/>
            <person name="Berlin A."/>
            <person name="Bochicchio J."/>
            <person name="Borenstein D."/>
            <person name="Chapman S."/>
            <person name="Chen Z."/>
            <person name="Engels R."/>
            <person name="Freedman E."/>
            <person name="Gellesch M."/>
            <person name="Goldberg J."/>
            <person name="Griggs A."/>
            <person name="Gujja S."/>
            <person name="Heiman D."/>
            <person name="Hepburn T."/>
            <person name="Howarth C."/>
            <person name="Jen D."/>
            <person name="Larson L."/>
            <person name="Lewis B."/>
            <person name="Mehta T."/>
            <person name="Park D."/>
            <person name="Pearson M."/>
            <person name="Roberts A."/>
            <person name="Saif S."/>
            <person name="Shenoy N."/>
            <person name="Sisk P."/>
            <person name="Stolte C."/>
            <person name="Sykes S."/>
            <person name="Thomson T."/>
            <person name="Walk T."/>
            <person name="White J."/>
            <person name="Yandava C."/>
            <person name="Burger G."/>
            <person name="Gray M.W."/>
            <person name="Holland P.W.H."/>
            <person name="King N."/>
            <person name="Lang F.B.F."/>
            <person name="Roger A.J."/>
            <person name="Ruiz-Trillo I."/>
            <person name="Lander E."/>
            <person name="Nusbaum C."/>
        </authorList>
    </citation>
    <scope>NUCLEOTIDE SEQUENCE [LARGE SCALE GENOMIC DNA]</scope>
    <source>
        <strain evidence="6 7">DAOM BR117</strain>
    </source>
</reference>
<dbReference type="CDD" id="cd02440">
    <property type="entry name" value="AdoMet_MTases"/>
    <property type="match status" value="1"/>
</dbReference>
<dbReference type="OMA" id="CIAIAMN"/>
<evidence type="ECO:0000256" key="5">
    <source>
        <dbReference type="ARBA" id="ARBA00042266"/>
    </source>
</evidence>
<evidence type="ECO:0000256" key="3">
    <source>
        <dbReference type="ARBA" id="ARBA00037932"/>
    </source>
</evidence>
<keyword evidence="2" id="KW-0808">Transferase</keyword>
<dbReference type="Proteomes" id="UP000053201">
    <property type="component" value="Unassembled WGS sequence"/>
</dbReference>
<dbReference type="GO" id="GO:0016279">
    <property type="term" value="F:protein-lysine N-methyltransferase activity"/>
    <property type="evidence" value="ECO:0007669"/>
    <property type="project" value="TreeGrafter"/>
</dbReference>
<dbReference type="InterPro" id="IPR029063">
    <property type="entry name" value="SAM-dependent_MTases_sf"/>
</dbReference>
<dbReference type="GeneID" id="27686642"/>
<dbReference type="InParanoid" id="A0A0L0HK69"/>
<dbReference type="PANTHER" id="PTHR43648">
    <property type="entry name" value="ELECTRON TRANSFER FLAVOPROTEIN BETA SUBUNIT LYSINE METHYLTRANSFERASE"/>
    <property type="match status" value="1"/>
</dbReference>
<dbReference type="OrthoDB" id="194386at2759"/>
<dbReference type="GO" id="GO:0005759">
    <property type="term" value="C:mitochondrial matrix"/>
    <property type="evidence" value="ECO:0007669"/>
    <property type="project" value="TreeGrafter"/>
</dbReference>
<keyword evidence="7" id="KW-1185">Reference proteome</keyword>
<dbReference type="AlphaFoldDB" id="A0A0L0HK69"/>
<evidence type="ECO:0000256" key="4">
    <source>
        <dbReference type="ARBA" id="ARBA00041867"/>
    </source>
</evidence>
<dbReference type="SUPFAM" id="SSF53335">
    <property type="entry name" value="S-adenosyl-L-methionine-dependent methyltransferases"/>
    <property type="match status" value="1"/>
</dbReference>
<evidence type="ECO:0000313" key="7">
    <source>
        <dbReference type="Proteomes" id="UP000053201"/>
    </source>
</evidence>
<comment type="similarity">
    <text evidence="3">Belongs to the methyltransferase superfamily. ETFBKMT family.</text>
</comment>
<evidence type="ECO:0000256" key="1">
    <source>
        <dbReference type="ARBA" id="ARBA00022603"/>
    </source>
</evidence>
<protein>
    <recommendedName>
        <fullName evidence="5">ETFB lysine methyltransferase</fullName>
    </recommendedName>
    <alternativeName>
        <fullName evidence="4">Protein N-lysine methyltransferase METTL20</fullName>
    </alternativeName>
</protein>
<keyword evidence="1" id="KW-0489">Methyltransferase</keyword>
<dbReference type="STRING" id="645134.A0A0L0HK69"/>
<evidence type="ECO:0000256" key="2">
    <source>
        <dbReference type="ARBA" id="ARBA00022679"/>
    </source>
</evidence>
<dbReference type="PANTHER" id="PTHR43648:SF1">
    <property type="entry name" value="ELECTRON TRANSFER FLAVOPROTEIN BETA SUBUNIT LYSINE METHYLTRANSFERASE"/>
    <property type="match status" value="1"/>
</dbReference>
<organism evidence="6 7">
    <name type="scientific">Spizellomyces punctatus (strain DAOM BR117)</name>
    <dbReference type="NCBI Taxonomy" id="645134"/>
    <lineage>
        <taxon>Eukaryota</taxon>
        <taxon>Fungi</taxon>
        <taxon>Fungi incertae sedis</taxon>
        <taxon>Chytridiomycota</taxon>
        <taxon>Chytridiomycota incertae sedis</taxon>
        <taxon>Chytridiomycetes</taxon>
        <taxon>Spizellomycetales</taxon>
        <taxon>Spizellomycetaceae</taxon>
        <taxon>Spizellomyces</taxon>
    </lineage>
</organism>
<dbReference type="Pfam" id="PF06325">
    <property type="entry name" value="PrmA"/>
    <property type="match status" value="1"/>
</dbReference>
<dbReference type="Gene3D" id="3.40.50.150">
    <property type="entry name" value="Vaccinia Virus protein VP39"/>
    <property type="match status" value="1"/>
</dbReference>
<name>A0A0L0HK69_SPIPD</name>
<gene>
    <name evidence="6" type="ORF">SPPG_03095</name>
</gene>
<dbReference type="RefSeq" id="XP_016609324.1">
    <property type="nucleotide sequence ID" value="XM_016751383.1"/>
</dbReference>
<dbReference type="EMBL" id="KQ257454">
    <property type="protein sequence ID" value="KND01285.1"/>
    <property type="molecule type" value="Genomic_DNA"/>
</dbReference>
<sequence length="295" mass="32414">MTQAKNYIALERPVLPQPMRGRRTLWALKFTVKILTPHARLSCSQRGPVLQQAGWGPAISSSHERFVKGNTTLIRPKLTPELQLNLITPKSSMWTWGEYELDNSGIGIPYWAVYWPGGQALTKHILATPSLVRNKVILDLGSGCGSVCAAALLNGAKLAIANDVDPYALAASKVNVISNLGSAKSLILDSRNCLTPSPAVFEGVDIAWIGDMFYDSDMSLSVRRWIKEARNMGMEVFVGDPGRHAFSDEMLDTGSKTVEIGDLVLDKVGEYEMVKETTEYLEENAFTTGVVWRVA</sequence>
<dbReference type="eggNOG" id="ENOG502QUSY">
    <property type="taxonomic scope" value="Eukaryota"/>
</dbReference>
<evidence type="ECO:0000313" key="6">
    <source>
        <dbReference type="EMBL" id="KND01285.1"/>
    </source>
</evidence>
<accession>A0A0L0HK69</accession>
<dbReference type="InterPro" id="IPR050078">
    <property type="entry name" value="Ribosomal_L11_MeTrfase_PrmA"/>
</dbReference>
<dbReference type="GO" id="GO:0032259">
    <property type="term" value="P:methylation"/>
    <property type="evidence" value="ECO:0007669"/>
    <property type="project" value="UniProtKB-KW"/>
</dbReference>
<proteinExistence type="inferred from homology"/>